<dbReference type="Gene3D" id="2.60.120.1440">
    <property type="match status" value="1"/>
</dbReference>
<dbReference type="PANTHER" id="PTHR30273:SF2">
    <property type="entry name" value="PROTEIN FECR"/>
    <property type="match status" value="1"/>
</dbReference>
<dbReference type="Proteomes" id="UP001497602">
    <property type="component" value="Unassembled WGS sequence"/>
</dbReference>
<keyword evidence="5" id="KW-1185">Reference proteome</keyword>
<keyword evidence="1" id="KW-1133">Transmembrane helix</keyword>
<evidence type="ECO:0000313" key="4">
    <source>
        <dbReference type="EMBL" id="CAL2106313.1"/>
    </source>
</evidence>
<dbReference type="PIRSF" id="PIRSF018266">
    <property type="entry name" value="FecR"/>
    <property type="match status" value="1"/>
</dbReference>
<reference evidence="4 5" key="1">
    <citation type="submission" date="2024-05" db="EMBL/GenBank/DDBJ databases">
        <authorList>
            <person name="Duchaud E."/>
        </authorList>
    </citation>
    <scope>NUCLEOTIDE SEQUENCE [LARGE SCALE GENOMIC DNA]</scope>
    <source>
        <strain evidence="4">Ena-SAMPLE-TAB-13-05-2024-13:56:06:370-140305</strain>
    </source>
</reference>
<organism evidence="4 5">
    <name type="scientific">Tenacibaculum vairaonense</name>
    <dbReference type="NCBI Taxonomy" id="3137860"/>
    <lineage>
        <taxon>Bacteria</taxon>
        <taxon>Pseudomonadati</taxon>
        <taxon>Bacteroidota</taxon>
        <taxon>Flavobacteriia</taxon>
        <taxon>Flavobacteriales</taxon>
        <taxon>Flavobacteriaceae</taxon>
        <taxon>Tenacibaculum</taxon>
    </lineage>
</organism>
<sequence length="308" mass="34239">MNNSNNKYISDPSFLARWAANELTQEELAEFKASDAYKDFHLINEVSQQFKAPEVNVSSALHTTKERISFGKKTKKVKPLWYAVAASVVLLLGMYTFLTASITYTTGTGEQLAVSLPDGSSVQLNASSSLTHRRFLWNQKRVLTLDGEGYFKVQKGKKFSVNTSYGTVSVLGTEFNVKSRNKVFTVHCFEGAVSVTTPQNTEAKILRKGNGISVSNNIIKEIATSENAPRWLQKVSVFDNRPLSEVIEELSVQYAVTFDTRSVDVSRLFSGSFIHDNLEVALKTTLVPMGITYSITKQEKDGILIVLK</sequence>
<feature type="domain" description="Protein FecR C-terminal" evidence="3">
    <location>
        <begin position="237"/>
        <end position="295"/>
    </location>
</feature>
<evidence type="ECO:0000256" key="1">
    <source>
        <dbReference type="SAM" id="Phobius"/>
    </source>
</evidence>
<dbReference type="EMBL" id="CAXJRC010000012">
    <property type="protein sequence ID" value="CAL2106313.1"/>
    <property type="molecule type" value="Genomic_DNA"/>
</dbReference>
<keyword evidence="1" id="KW-0472">Membrane</keyword>
<dbReference type="InterPro" id="IPR032508">
    <property type="entry name" value="FecR_C"/>
</dbReference>
<gene>
    <name evidence="4" type="ORF">T190115A13A_200029</name>
</gene>
<protein>
    <submittedName>
        <fullName evidence="4">Transmembrane sensor</fullName>
    </submittedName>
</protein>
<feature type="transmembrane region" description="Helical" evidence="1">
    <location>
        <begin position="80"/>
        <end position="98"/>
    </location>
</feature>
<evidence type="ECO:0000259" key="3">
    <source>
        <dbReference type="Pfam" id="PF16344"/>
    </source>
</evidence>
<name>A0ABP1FAE0_9FLAO</name>
<dbReference type="Pfam" id="PF04773">
    <property type="entry name" value="FecR"/>
    <property type="match status" value="1"/>
</dbReference>
<evidence type="ECO:0000313" key="5">
    <source>
        <dbReference type="Proteomes" id="UP001497602"/>
    </source>
</evidence>
<feature type="domain" description="FecR protein" evidence="2">
    <location>
        <begin position="103"/>
        <end position="193"/>
    </location>
</feature>
<dbReference type="Gene3D" id="3.55.50.30">
    <property type="match status" value="1"/>
</dbReference>
<dbReference type="Pfam" id="PF16344">
    <property type="entry name" value="FecR_C"/>
    <property type="match status" value="1"/>
</dbReference>
<evidence type="ECO:0000259" key="2">
    <source>
        <dbReference type="Pfam" id="PF04773"/>
    </source>
</evidence>
<dbReference type="PANTHER" id="PTHR30273">
    <property type="entry name" value="PERIPLASMIC SIGNAL SENSOR AND SIGMA FACTOR ACTIVATOR FECR-RELATED"/>
    <property type="match status" value="1"/>
</dbReference>
<proteinExistence type="predicted"/>
<keyword evidence="1 4" id="KW-0812">Transmembrane</keyword>
<accession>A0ABP1FAE0</accession>
<dbReference type="InterPro" id="IPR012373">
    <property type="entry name" value="Ferrdict_sens_TM"/>
</dbReference>
<dbReference type="InterPro" id="IPR006860">
    <property type="entry name" value="FecR"/>
</dbReference>
<dbReference type="RefSeq" id="WP_348738078.1">
    <property type="nucleotide sequence ID" value="NZ_CAXJRC010000012.1"/>
</dbReference>
<comment type="caution">
    <text evidence="4">The sequence shown here is derived from an EMBL/GenBank/DDBJ whole genome shotgun (WGS) entry which is preliminary data.</text>
</comment>